<geneLocation type="plasmid" evidence="1 2">
    <name>megaplasmid</name>
</geneLocation>
<dbReference type="KEGG" id="mea:Mex_2p1168"/>
<accession>C5B653</accession>
<keyword evidence="1" id="KW-0614">Plasmid</keyword>
<sequence length="86" mass="9322">MRWPSAGVSAVAKRKPTPVRRTFHSVEVVEFEGGRIVKEVCEEPGRSSILVVGHFRSRGAEPVEPAPAIGDFIARLLGRAKPSDGE</sequence>
<dbReference type="AlphaFoldDB" id="C5B653"/>
<protein>
    <submittedName>
        <fullName evidence="1">Uncharacterized protein</fullName>
    </submittedName>
</protein>
<dbReference type="HOGENOM" id="CLU_2494306_0_0_5"/>
<organism evidence="1 2">
    <name type="scientific">Methylorubrum extorquens (strain ATCC 14718 / DSM 1338 / JCM 2805 / NCIMB 9133 / AM1)</name>
    <name type="common">Methylobacterium extorquens</name>
    <dbReference type="NCBI Taxonomy" id="272630"/>
    <lineage>
        <taxon>Bacteria</taxon>
        <taxon>Pseudomonadati</taxon>
        <taxon>Pseudomonadota</taxon>
        <taxon>Alphaproteobacteria</taxon>
        <taxon>Hyphomicrobiales</taxon>
        <taxon>Methylobacteriaceae</taxon>
        <taxon>Methylorubrum</taxon>
    </lineage>
</organism>
<keyword evidence="2" id="KW-1185">Reference proteome</keyword>
<proteinExistence type="predicted"/>
<dbReference type="EMBL" id="CP001511">
    <property type="protein sequence ID" value="ACS43935.1"/>
    <property type="molecule type" value="Genomic_DNA"/>
</dbReference>
<reference evidence="1 2" key="1">
    <citation type="journal article" date="2009" name="PLoS ONE">
        <title>Methylobacterium genome sequences: a reference blueprint to investigate microbial metabolism of C1 compounds from natural and industrial sources.</title>
        <authorList>
            <person name="Vuilleumier S."/>
            <person name="Chistoserdova L."/>
            <person name="Lee M.-C."/>
            <person name="Bringel F."/>
            <person name="Lajus A."/>
            <person name="Zhou Y."/>
            <person name="Gourion B."/>
            <person name="Barbe V."/>
            <person name="Chang J."/>
            <person name="Cruveiller S."/>
            <person name="Dossat C."/>
            <person name="Gillett W."/>
            <person name="Gruffaz C."/>
            <person name="Haugen E."/>
            <person name="Hourcade E."/>
            <person name="Levy R."/>
            <person name="Mangenot S."/>
            <person name="Muller E."/>
            <person name="Nadalig T."/>
            <person name="Pagni M."/>
            <person name="Penny C."/>
            <person name="Peyraud R."/>
            <person name="Robinson D.G."/>
            <person name="Roche D."/>
            <person name="Rouy Z."/>
            <person name="Saenampechek C."/>
            <person name="Salvignol G."/>
            <person name="Vallenet D."/>
            <person name="Wu Z."/>
            <person name="Marx C.J."/>
            <person name="Vorholt J.A."/>
            <person name="Olson M.V."/>
            <person name="Kaul R."/>
            <person name="Weissenbach J."/>
            <person name="Medigue C."/>
            <person name="Lidstrom M.E."/>
        </authorList>
    </citation>
    <scope>NUCLEOTIDE SEQUENCE [LARGE SCALE GENOMIC DNA]</scope>
    <source>
        <strain evidence="2">ATCC 14718 / DSM 1338 / JCM 2805 / NCIMB 9133 / AM1</strain>
    </source>
</reference>
<gene>
    <name evidence="1" type="ordered locus">MexAM1_META2p1168</name>
</gene>
<name>C5B653_METEA</name>
<evidence type="ECO:0000313" key="2">
    <source>
        <dbReference type="Proteomes" id="UP000009081"/>
    </source>
</evidence>
<dbReference type="Proteomes" id="UP000009081">
    <property type="component" value="Plasmid megaplasmid"/>
</dbReference>
<evidence type="ECO:0000313" key="1">
    <source>
        <dbReference type="EMBL" id="ACS43935.1"/>
    </source>
</evidence>